<comment type="similarity">
    <text evidence="1">Belongs to the BtpA family.</text>
</comment>
<dbReference type="PANTHER" id="PTHR21381">
    <property type="entry name" value="ZGC:162297"/>
    <property type="match status" value="1"/>
</dbReference>
<reference evidence="2" key="2">
    <citation type="submission" date="2019-01" db="EMBL/GenBank/DDBJ databases">
        <authorList>
            <consortium name="NCBI Pathogen Detection Project"/>
        </authorList>
    </citation>
    <scope>NUCLEOTIDE SEQUENCE</scope>
    <source>
        <strain evidence="2">Monophasic variant of S.Typhimurium</strain>
    </source>
</reference>
<name>A0A705VVE4_SALER</name>
<dbReference type="InterPro" id="IPR011060">
    <property type="entry name" value="RibuloseP-bd_barrel"/>
</dbReference>
<organism evidence="2">
    <name type="scientific">Salmonella enterica</name>
    <name type="common">Salmonella choleraesuis</name>
    <dbReference type="NCBI Taxonomy" id="28901"/>
    <lineage>
        <taxon>Bacteria</taxon>
        <taxon>Pseudomonadati</taxon>
        <taxon>Pseudomonadota</taxon>
        <taxon>Gammaproteobacteria</taxon>
        <taxon>Enterobacterales</taxon>
        <taxon>Enterobacteriaceae</taxon>
        <taxon>Salmonella</taxon>
    </lineage>
</organism>
<proteinExistence type="inferred from homology"/>
<reference evidence="2" key="1">
    <citation type="journal article" date="2018" name="Genome Biol.">
        <title>SKESA: strategic k-mer extension for scrupulous assemblies.</title>
        <authorList>
            <person name="Souvorov A."/>
            <person name="Agarwala R."/>
            <person name="Lipman D.J."/>
        </authorList>
    </citation>
    <scope>NUCLEOTIDE SEQUENCE</scope>
    <source>
        <strain evidence="2">Monophasic variant of S.Typhimurium</strain>
    </source>
</reference>
<gene>
    <name evidence="2" type="primary">sgcQ</name>
    <name evidence="2" type="ORF">G0J09_26225</name>
</gene>
<evidence type="ECO:0000256" key="1">
    <source>
        <dbReference type="ARBA" id="ARBA00006007"/>
    </source>
</evidence>
<dbReference type="EMBL" id="DAAMZU010000458">
    <property type="protein sequence ID" value="HAC8926517.1"/>
    <property type="molecule type" value="Genomic_DNA"/>
</dbReference>
<dbReference type="Pfam" id="PF03437">
    <property type="entry name" value="BtpA"/>
    <property type="match status" value="1"/>
</dbReference>
<accession>A0A705VVE4</accession>
<sequence>MSWLKEVIGTEKAVIAMCHLRALPGDPGFDTRKGMNWVIDRAHDDLMALQNGGVDAVMFSNEFSLPYLTKVRPETTAAMARIIGQLMSEIR</sequence>
<protein>
    <submittedName>
        <fullName evidence="2">BtpA family protein SgcQ</fullName>
    </submittedName>
</protein>
<feature type="non-terminal residue" evidence="2">
    <location>
        <position position="91"/>
    </location>
</feature>
<comment type="caution">
    <text evidence="2">The sequence shown here is derived from an EMBL/GenBank/DDBJ whole genome shotgun (WGS) entry which is preliminary data.</text>
</comment>
<dbReference type="PANTHER" id="PTHR21381:SF3">
    <property type="entry name" value="SGC REGION PROTEIN SGCQ-RELATED"/>
    <property type="match status" value="1"/>
</dbReference>
<dbReference type="AlphaFoldDB" id="A0A705VVE4"/>
<evidence type="ECO:0000313" key="2">
    <source>
        <dbReference type="EMBL" id="HAC8926517.1"/>
    </source>
</evidence>
<dbReference type="SUPFAM" id="SSF51366">
    <property type="entry name" value="Ribulose-phoshate binding barrel"/>
    <property type="match status" value="1"/>
</dbReference>
<dbReference type="InterPro" id="IPR005137">
    <property type="entry name" value="BtpA"/>
</dbReference>